<keyword evidence="3 7" id="KW-0489">Methyltransferase</keyword>
<feature type="binding site" evidence="7 8">
    <location>
        <position position="78"/>
    </location>
    <ligand>
        <name>S-adenosyl-L-methionine</name>
        <dbReference type="ChEBI" id="CHEBI:59789"/>
    </ligand>
</feature>
<feature type="binding site" evidence="7 8">
    <location>
        <position position="57"/>
    </location>
    <ligand>
        <name>S-adenosyl-L-methionine</name>
        <dbReference type="ChEBI" id="CHEBI:59789"/>
    </ligand>
</feature>
<name>A0A8J3FBT3_9BACI</name>
<dbReference type="HAMAP" id="MF_00607">
    <property type="entry name" value="16SrRNA_methyltr_A"/>
    <property type="match status" value="1"/>
</dbReference>
<dbReference type="EC" id="2.1.1.182" evidence="7"/>
<dbReference type="FunFam" id="1.10.8.100:FF:000001">
    <property type="entry name" value="Ribosomal RNA small subunit methyltransferase A"/>
    <property type="match status" value="1"/>
</dbReference>
<evidence type="ECO:0000256" key="7">
    <source>
        <dbReference type="HAMAP-Rule" id="MF_00607"/>
    </source>
</evidence>
<evidence type="ECO:0000256" key="5">
    <source>
        <dbReference type="ARBA" id="ARBA00022691"/>
    </source>
</evidence>
<dbReference type="FunFam" id="3.40.50.150:FF:000023">
    <property type="entry name" value="Ribosomal RNA small subunit methyltransferase A"/>
    <property type="match status" value="1"/>
</dbReference>
<feature type="binding site" evidence="7 8">
    <location>
        <position position="128"/>
    </location>
    <ligand>
        <name>S-adenosyl-L-methionine</name>
        <dbReference type="ChEBI" id="CHEBI:59789"/>
    </ligand>
</feature>
<keyword evidence="11" id="KW-1185">Reference proteome</keyword>
<dbReference type="InterPro" id="IPR001737">
    <property type="entry name" value="KsgA/Erm"/>
</dbReference>
<comment type="function">
    <text evidence="7">Specifically dimethylates two adjacent adenosines (A1518 and A1519) in the loop of a conserved hairpin near the 3'-end of 16S rRNA in the 30S particle. May play a critical role in biogenesis of 30S subunits.</text>
</comment>
<dbReference type="SMART" id="SM00650">
    <property type="entry name" value="rADc"/>
    <property type="match status" value="1"/>
</dbReference>
<keyword evidence="2 7" id="KW-0698">rRNA processing</keyword>
<evidence type="ECO:0000259" key="9">
    <source>
        <dbReference type="SMART" id="SM00650"/>
    </source>
</evidence>
<dbReference type="GO" id="GO:0052908">
    <property type="term" value="F:16S rRNA (adenine(1518)-N(6)/adenine(1519)-N(6))-dimethyltransferase activity"/>
    <property type="evidence" value="ECO:0007669"/>
    <property type="project" value="UniProtKB-EC"/>
</dbReference>
<evidence type="ECO:0000256" key="8">
    <source>
        <dbReference type="PROSITE-ProRule" id="PRU01026"/>
    </source>
</evidence>
<evidence type="ECO:0000313" key="10">
    <source>
        <dbReference type="EMBL" id="GGK03044.1"/>
    </source>
</evidence>
<organism evidence="10 11">
    <name type="scientific">Calditerricola satsumensis</name>
    <dbReference type="NCBI Taxonomy" id="373054"/>
    <lineage>
        <taxon>Bacteria</taxon>
        <taxon>Bacillati</taxon>
        <taxon>Bacillota</taxon>
        <taxon>Bacilli</taxon>
        <taxon>Bacillales</taxon>
        <taxon>Bacillaceae</taxon>
        <taxon>Calditerricola</taxon>
    </lineage>
</organism>
<feature type="binding site" evidence="7 8">
    <location>
        <position position="30"/>
    </location>
    <ligand>
        <name>S-adenosyl-L-methionine</name>
        <dbReference type="ChEBI" id="CHEBI:59789"/>
    </ligand>
</feature>
<dbReference type="Proteomes" id="UP000637720">
    <property type="component" value="Unassembled WGS sequence"/>
</dbReference>
<keyword evidence="5 7" id="KW-0949">S-adenosyl-L-methionine</keyword>
<dbReference type="AlphaFoldDB" id="A0A8J3FBT3"/>
<evidence type="ECO:0000256" key="2">
    <source>
        <dbReference type="ARBA" id="ARBA00022552"/>
    </source>
</evidence>
<dbReference type="EMBL" id="BMOF01000033">
    <property type="protein sequence ID" value="GGK03044.1"/>
    <property type="molecule type" value="Genomic_DNA"/>
</dbReference>
<evidence type="ECO:0000256" key="1">
    <source>
        <dbReference type="ARBA" id="ARBA00022490"/>
    </source>
</evidence>
<dbReference type="InterPro" id="IPR029063">
    <property type="entry name" value="SAM-dependent_MTases_sf"/>
</dbReference>
<comment type="subcellular location">
    <subcellularLocation>
        <location evidence="7">Cytoplasm</location>
    </subcellularLocation>
</comment>
<dbReference type="Gene3D" id="1.10.8.100">
    <property type="entry name" value="Ribosomal RNA adenine dimethylase-like, domain 2"/>
    <property type="match status" value="1"/>
</dbReference>
<dbReference type="InterPro" id="IPR020596">
    <property type="entry name" value="rRNA_Ade_Mease_Trfase_CS"/>
</dbReference>
<dbReference type="CDD" id="cd02440">
    <property type="entry name" value="AdoMet_MTases"/>
    <property type="match status" value="1"/>
</dbReference>
<gene>
    <name evidence="7 10" type="primary">rsmA</name>
    <name evidence="7" type="synonym">ksgA</name>
    <name evidence="10" type="ORF">GCM10007043_16350</name>
</gene>
<reference evidence="10" key="1">
    <citation type="journal article" date="2014" name="Int. J. Syst. Evol. Microbiol.">
        <title>Complete genome sequence of Corynebacterium casei LMG S-19264T (=DSM 44701T), isolated from a smear-ripened cheese.</title>
        <authorList>
            <consortium name="US DOE Joint Genome Institute (JGI-PGF)"/>
            <person name="Walter F."/>
            <person name="Albersmeier A."/>
            <person name="Kalinowski J."/>
            <person name="Ruckert C."/>
        </authorList>
    </citation>
    <scope>NUCLEOTIDE SEQUENCE</scope>
    <source>
        <strain evidence="10">JCM 14719</strain>
    </source>
</reference>
<evidence type="ECO:0000256" key="6">
    <source>
        <dbReference type="ARBA" id="ARBA00022884"/>
    </source>
</evidence>
<dbReference type="GO" id="GO:0005829">
    <property type="term" value="C:cytosol"/>
    <property type="evidence" value="ECO:0007669"/>
    <property type="project" value="TreeGrafter"/>
</dbReference>
<feature type="binding site" evidence="7 8">
    <location>
        <position position="103"/>
    </location>
    <ligand>
        <name>S-adenosyl-L-methionine</name>
        <dbReference type="ChEBI" id="CHEBI:59789"/>
    </ligand>
</feature>
<comment type="caution">
    <text evidence="10">The sequence shown here is derived from an EMBL/GenBank/DDBJ whole genome shotgun (WGS) entry which is preliminary data.</text>
</comment>
<comment type="similarity">
    <text evidence="7">Belongs to the class I-like SAM-binding methyltransferase superfamily. rRNA adenine N(6)-methyltransferase family. RsmA subfamily.</text>
</comment>
<dbReference type="PROSITE" id="PS51689">
    <property type="entry name" value="SAM_RNA_A_N6_MT"/>
    <property type="match status" value="1"/>
</dbReference>
<dbReference type="InterPro" id="IPR020598">
    <property type="entry name" value="rRNA_Ade_methylase_Trfase_N"/>
</dbReference>
<evidence type="ECO:0000256" key="4">
    <source>
        <dbReference type="ARBA" id="ARBA00022679"/>
    </source>
</evidence>
<dbReference type="Pfam" id="PF00398">
    <property type="entry name" value="RrnaAD"/>
    <property type="match status" value="1"/>
</dbReference>
<dbReference type="PROSITE" id="PS01131">
    <property type="entry name" value="RRNA_A_DIMETH"/>
    <property type="match status" value="1"/>
</dbReference>
<evidence type="ECO:0000313" key="11">
    <source>
        <dbReference type="Proteomes" id="UP000637720"/>
    </source>
</evidence>
<proteinExistence type="inferred from homology"/>
<dbReference type="NCBIfam" id="TIGR00755">
    <property type="entry name" value="ksgA"/>
    <property type="match status" value="1"/>
</dbReference>
<dbReference type="GO" id="GO:0003723">
    <property type="term" value="F:RNA binding"/>
    <property type="evidence" value="ECO:0007669"/>
    <property type="project" value="UniProtKB-UniRule"/>
</dbReference>
<feature type="domain" description="Ribosomal RNA adenine methylase transferase N-terminal" evidence="9">
    <location>
        <begin position="37"/>
        <end position="213"/>
    </location>
</feature>
<comment type="catalytic activity">
    <reaction evidence="7">
        <text>adenosine(1518)/adenosine(1519) in 16S rRNA + 4 S-adenosyl-L-methionine = N(6)-dimethyladenosine(1518)/N(6)-dimethyladenosine(1519) in 16S rRNA + 4 S-adenosyl-L-homocysteine + 4 H(+)</text>
        <dbReference type="Rhea" id="RHEA:19609"/>
        <dbReference type="Rhea" id="RHEA-COMP:10232"/>
        <dbReference type="Rhea" id="RHEA-COMP:10233"/>
        <dbReference type="ChEBI" id="CHEBI:15378"/>
        <dbReference type="ChEBI" id="CHEBI:57856"/>
        <dbReference type="ChEBI" id="CHEBI:59789"/>
        <dbReference type="ChEBI" id="CHEBI:74411"/>
        <dbReference type="ChEBI" id="CHEBI:74493"/>
        <dbReference type="EC" id="2.1.1.182"/>
    </reaction>
</comment>
<dbReference type="Gene3D" id="3.40.50.150">
    <property type="entry name" value="Vaccinia Virus protein VP39"/>
    <property type="match status" value="1"/>
</dbReference>
<dbReference type="InterPro" id="IPR011530">
    <property type="entry name" value="rRNA_adenine_dimethylase"/>
</dbReference>
<protein>
    <recommendedName>
        <fullName evidence="7">Ribosomal RNA small subunit methyltransferase A</fullName>
        <ecNumber evidence="7">2.1.1.182</ecNumber>
    </recommendedName>
    <alternativeName>
        <fullName evidence="7">16S rRNA (adenine(1518)-N(6)/adenine(1519)-N(6))-dimethyltransferase</fullName>
    </alternativeName>
    <alternativeName>
        <fullName evidence="7">16S rRNA dimethyladenosine transferase</fullName>
    </alternativeName>
    <alternativeName>
        <fullName evidence="7">16S rRNA dimethylase</fullName>
    </alternativeName>
    <alternativeName>
        <fullName evidence="7">S-adenosylmethionine-6-N', N'-adenosyl(rRNA) dimethyltransferase</fullName>
    </alternativeName>
</protein>
<dbReference type="InterPro" id="IPR023165">
    <property type="entry name" value="rRNA_Ade_diMease-like_C"/>
</dbReference>
<keyword evidence="1 7" id="KW-0963">Cytoplasm</keyword>
<evidence type="ECO:0000256" key="3">
    <source>
        <dbReference type="ARBA" id="ARBA00022603"/>
    </source>
</evidence>
<dbReference type="PANTHER" id="PTHR11727:SF7">
    <property type="entry name" value="DIMETHYLADENOSINE TRANSFERASE-RELATED"/>
    <property type="match status" value="1"/>
</dbReference>
<feature type="binding site" evidence="7 8">
    <location>
        <position position="32"/>
    </location>
    <ligand>
        <name>S-adenosyl-L-methionine</name>
        <dbReference type="ChEBI" id="CHEBI:59789"/>
    </ligand>
</feature>
<keyword evidence="4 7" id="KW-0808">Transferase</keyword>
<dbReference type="SUPFAM" id="SSF53335">
    <property type="entry name" value="S-adenosyl-L-methionine-dependent methyltransferases"/>
    <property type="match status" value="1"/>
</dbReference>
<reference evidence="10" key="2">
    <citation type="submission" date="2020-09" db="EMBL/GenBank/DDBJ databases">
        <authorList>
            <person name="Sun Q."/>
            <person name="Ohkuma M."/>
        </authorList>
    </citation>
    <scope>NUCLEOTIDE SEQUENCE</scope>
    <source>
        <strain evidence="10">JCM 14719</strain>
    </source>
</reference>
<accession>A0A8J3FBT3</accession>
<dbReference type="PANTHER" id="PTHR11727">
    <property type="entry name" value="DIMETHYLADENOSINE TRANSFERASE"/>
    <property type="match status" value="1"/>
</dbReference>
<sequence>MTENVIASPARTRAILAAHGVMPKKSLGQNFLVDRRVLERIVAAAELDRETAVLEIGPGVGALTEFLARAAGKVVAVELDRRLLPVLAETLAPYPHVHVVHGDFLELDLPAFFAEHFAGWTKRAVVANLPYYVTTPILFKLIEARDEVPLCVLMVQKEVAARLAAQPGTKDYGALTIAVQFYAEVDYVMTVPKHAFVPRPQVDSAVVRIRRRPAPLAAVPDERLFFRVVRAAFSQRRKTILNNLAHNLEKGGSRAAARALLEASGIDPARRAETLSIAEFARLTQRLHEWTTR</sequence>
<keyword evidence="6 7" id="KW-0694">RNA-binding</keyword>